<dbReference type="EMBL" id="UYRV01022032">
    <property type="protein sequence ID" value="VDK70769.1"/>
    <property type="molecule type" value="Genomic_DNA"/>
</dbReference>
<dbReference type="PROSITE" id="PS50096">
    <property type="entry name" value="IQ"/>
    <property type="match status" value="1"/>
</dbReference>
<proteinExistence type="predicted"/>
<sequence length="245" mass="27644">MSEAERKAEMIRKERLGETDEEDFMRDDDSDPIARAGSDKEEILASDAEEVEKIVEEREQVVRTSDSQREEILPSEDEAEPNKVLIRPPTTRSVSSRASREKTPQDRPTTSADSNREEILPSDEEEAAVPPTEQEEEAVEEEKVDANPDEPLSATAENDEDELRKKNEAATKIQAFYRGYRTRKELAVRFLESEPEIIPSIPEEKIGDEQLEPSTEAEAKEEIVVEPVPVAERQATPGPGREKSE</sequence>
<name>A0A3P6SGS8_CYLGO</name>
<accession>A0A3P6SGS8</accession>
<feature type="compositionally biased region" description="Basic and acidic residues" evidence="1">
    <location>
        <begin position="51"/>
        <end position="72"/>
    </location>
</feature>
<dbReference type="Proteomes" id="UP000271889">
    <property type="component" value="Unassembled WGS sequence"/>
</dbReference>
<keyword evidence="3" id="KW-1185">Reference proteome</keyword>
<feature type="compositionally biased region" description="Basic and acidic residues" evidence="1">
    <location>
        <begin position="1"/>
        <end position="18"/>
    </location>
</feature>
<feature type="region of interest" description="Disordered" evidence="1">
    <location>
        <begin position="1"/>
        <end position="169"/>
    </location>
</feature>
<dbReference type="InterPro" id="IPR000048">
    <property type="entry name" value="IQ_motif_EF-hand-BS"/>
</dbReference>
<protein>
    <submittedName>
        <fullName evidence="2">Uncharacterized protein</fullName>
    </submittedName>
</protein>
<dbReference type="SMART" id="SM00015">
    <property type="entry name" value="IQ"/>
    <property type="match status" value="1"/>
</dbReference>
<dbReference type="CDD" id="cd23767">
    <property type="entry name" value="IQCD"/>
    <property type="match status" value="1"/>
</dbReference>
<evidence type="ECO:0000256" key="1">
    <source>
        <dbReference type="SAM" id="MobiDB-lite"/>
    </source>
</evidence>
<reference evidence="2 3" key="1">
    <citation type="submission" date="2018-11" db="EMBL/GenBank/DDBJ databases">
        <authorList>
            <consortium name="Pathogen Informatics"/>
        </authorList>
    </citation>
    <scope>NUCLEOTIDE SEQUENCE [LARGE SCALE GENOMIC DNA]</scope>
</reference>
<feature type="compositionally biased region" description="Acidic residues" evidence="1">
    <location>
        <begin position="19"/>
        <end position="31"/>
    </location>
</feature>
<evidence type="ECO:0000313" key="2">
    <source>
        <dbReference type="EMBL" id="VDK70769.1"/>
    </source>
</evidence>
<dbReference type="AlphaFoldDB" id="A0A3P6SGS8"/>
<organism evidence="2 3">
    <name type="scientific">Cylicostephanus goldi</name>
    <name type="common">Nematode worm</name>
    <dbReference type="NCBI Taxonomy" id="71465"/>
    <lineage>
        <taxon>Eukaryota</taxon>
        <taxon>Metazoa</taxon>
        <taxon>Ecdysozoa</taxon>
        <taxon>Nematoda</taxon>
        <taxon>Chromadorea</taxon>
        <taxon>Rhabditida</taxon>
        <taxon>Rhabditina</taxon>
        <taxon>Rhabditomorpha</taxon>
        <taxon>Strongyloidea</taxon>
        <taxon>Strongylidae</taxon>
        <taxon>Cylicostephanus</taxon>
    </lineage>
</organism>
<evidence type="ECO:0000313" key="3">
    <source>
        <dbReference type="Proteomes" id="UP000271889"/>
    </source>
</evidence>
<feature type="compositionally biased region" description="Acidic residues" evidence="1">
    <location>
        <begin position="120"/>
        <end position="143"/>
    </location>
</feature>
<dbReference type="Pfam" id="PF00612">
    <property type="entry name" value="IQ"/>
    <property type="match status" value="1"/>
</dbReference>
<dbReference type="Gene3D" id="1.20.5.190">
    <property type="match status" value="1"/>
</dbReference>
<gene>
    <name evidence="2" type="ORF">CGOC_LOCUS6654</name>
</gene>
<dbReference type="OrthoDB" id="5322100at2759"/>
<feature type="region of interest" description="Disordered" evidence="1">
    <location>
        <begin position="203"/>
        <end position="245"/>
    </location>
</feature>